<dbReference type="Proteomes" id="UP001279734">
    <property type="component" value="Unassembled WGS sequence"/>
</dbReference>
<dbReference type="AlphaFoldDB" id="A0AAD3SDJ0"/>
<evidence type="ECO:0000313" key="2">
    <source>
        <dbReference type="EMBL" id="GMH08657.1"/>
    </source>
</evidence>
<comment type="caution">
    <text evidence="2">The sequence shown here is derived from an EMBL/GenBank/DDBJ whole genome shotgun (WGS) entry which is preliminary data.</text>
</comment>
<organism evidence="2 3">
    <name type="scientific">Nepenthes gracilis</name>
    <name type="common">Slender pitcher plant</name>
    <dbReference type="NCBI Taxonomy" id="150966"/>
    <lineage>
        <taxon>Eukaryota</taxon>
        <taxon>Viridiplantae</taxon>
        <taxon>Streptophyta</taxon>
        <taxon>Embryophyta</taxon>
        <taxon>Tracheophyta</taxon>
        <taxon>Spermatophyta</taxon>
        <taxon>Magnoliopsida</taxon>
        <taxon>eudicotyledons</taxon>
        <taxon>Gunneridae</taxon>
        <taxon>Pentapetalae</taxon>
        <taxon>Caryophyllales</taxon>
        <taxon>Nepenthaceae</taxon>
        <taxon>Nepenthes</taxon>
    </lineage>
</organism>
<keyword evidence="3" id="KW-1185">Reference proteome</keyword>
<evidence type="ECO:0000256" key="1">
    <source>
        <dbReference type="SAM" id="MobiDB-lite"/>
    </source>
</evidence>
<feature type="compositionally biased region" description="Basic and acidic residues" evidence="1">
    <location>
        <begin position="132"/>
        <end position="145"/>
    </location>
</feature>
<evidence type="ECO:0000313" key="3">
    <source>
        <dbReference type="Proteomes" id="UP001279734"/>
    </source>
</evidence>
<proteinExistence type="predicted"/>
<accession>A0AAD3SDJ0</accession>
<sequence length="145" mass="16064">MPDKVTRTSILFLSEPAVPNQTMEHHHSSGGNGDQSKTGGKSMRIPATSTTVLKRGTGQHIRPSNHIGKGFFFLVSQPGHPATPAAGRQSRETKATVLVIPRQPTRSDDREPPNTGNQPTTLTKWRQHRRPKTEEWNADKATKRE</sequence>
<feature type="region of interest" description="Disordered" evidence="1">
    <location>
        <begin position="1"/>
        <end position="145"/>
    </location>
</feature>
<reference evidence="2" key="1">
    <citation type="submission" date="2023-05" db="EMBL/GenBank/DDBJ databases">
        <title>Nepenthes gracilis genome sequencing.</title>
        <authorList>
            <person name="Fukushima K."/>
        </authorList>
    </citation>
    <scope>NUCLEOTIDE SEQUENCE</scope>
    <source>
        <strain evidence="2">SING2019-196</strain>
    </source>
</reference>
<name>A0AAD3SDJ0_NEPGR</name>
<feature type="compositionally biased region" description="Polar residues" evidence="1">
    <location>
        <begin position="114"/>
        <end position="124"/>
    </location>
</feature>
<gene>
    <name evidence="2" type="ORF">Nepgr_010497</name>
</gene>
<dbReference type="EMBL" id="BSYO01000008">
    <property type="protein sequence ID" value="GMH08657.1"/>
    <property type="molecule type" value="Genomic_DNA"/>
</dbReference>
<protein>
    <submittedName>
        <fullName evidence="2">Uncharacterized protein</fullName>
    </submittedName>
</protein>